<evidence type="ECO:0000256" key="1">
    <source>
        <dbReference type="ARBA" id="ARBA00005703"/>
    </source>
</evidence>
<dbReference type="GO" id="GO:0015937">
    <property type="term" value="P:coenzyme A biosynthetic process"/>
    <property type="evidence" value="ECO:0007669"/>
    <property type="project" value="UniProtKB-ARBA"/>
</dbReference>
<dbReference type="Pfam" id="PF04127">
    <property type="entry name" value="DFP"/>
    <property type="match status" value="1"/>
</dbReference>
<feature type="region of interest" description="Disordered" evidence="2">
    <location>
        <begin position="142"/>
        <end position="163"/>
    </location>
</feature>
<evidence type="ECO:0000259" key="3">
    <source>
        <dbReference type="Pfam" id="PF04127"/>
    </source>
</evidence>
<keyword evidence="5" id="KW-1185">Reference proteome</keyword>
<organism evidence="4 5">
    <name type="scientific">Cylindrotheca closterium</name>
    <dbReference type="NCBI Taxonomy" id="2856"/>
    <lineage>
        <taxon>Eukaryota</taxon>
        <taxon>Sar</taxon>
        <taxon>Stramenopiles</taxon>
        <taxon>Ochrophyta</taxon>
        <taxon>Bacillariophyta</taxon>
        <taxon>Bacillariophyceae</taxon>
        <taxon>Bacillariophycidae</taxon>
        <taxon>Bacillariales</taxon>
        <taxon>Bacillariaceae</taxon>
        <taxon>Cylindrotheca</taxon>
    </lineage>
</organism>
<accession>A0AAD2FW14</accession>
<feature type="domain" description="DNA/pantothenate metabolism flavoprotein C-terminal" evidence="3">
    <location>
        <begin position="213"/>
        <end position="316"/>
    </location>
</feature>
<proteinExistence type="inferred from homology"/>
<comment type="caution">
    <text evidence="4">The sequence shown here is derived from an EMBL/GenBank/DDBJ whole genome shotgun (WGS) entry which is preliminary data.</text>
</comment>
<sequence length="438" mass="48585">MADDNSNDLVELDPKEKKEIELGLRAFVLRHETHHRPIAIVTSGGTAADLELNSVRCLDNFSTGLRGAVSVEEFLKRGYAVIHLWRVGSASPFGRILSQAVGTQANHGMSFNGIGKLFFGDTEDDEEDQLVQSVLDAQRDPWLTDATPGASPPSTSNKRANKKTDGITLHRRIINSSKLQSALLDRQNVILENRLYTVPFRSVDEYLAKLQLCAESIRDSQSLAMFYLAAAVSDFYVPKSKRSEHKIQSAGGGLTLELAPVPKVMGLLRSTWAPDAFVCSFKLETDKEILRSKAERAVQKYNCHMVVGNLLHNRHQQVSVLAPSFSDDGATMDVKDWSMHDLTKPRNSESDALESMIVETVVQTHFEYISSSNEVGMDRSGTQAVIRANDELSEKRRKLERDLFWEQVKTTGLEWAGVAAGCLISYAVSSALRNRMSA</sequence>
<comment type="similarity">
    <text evidence="1">Belongs to the PPC synthetase family.</text>
</comment>
<dbReference type="InterPro" id="IPR035929">
    <property type="entry name" value="CoaB-like_sf"/>
</dbReference>
<name>A0AAD2FW14_9STRA</name>
<evidence type="ECO:0000313" key="5">
    <source>
        <dbReference type="Proteomes" id="UP001295423"/>
    </source>
</evidence>
<dbReference type="SUPFAM" id="SSF102645">
    <property type="entry name" value="CoaB-like"/>
    <property type="match status" value="2"/>
</dbReference>
<dbReference type="Proteomes" id="UP001295423">
    <property type="component" value="Unassembled WGS sequence"/>
</dbReference>
<dbReference type="InterPro" id="IPR007085">
    <property type="entry name" value="DNA/pantothenate-metab_flavo_C"/>
</dbReference>
<dbReference type="EMBL" id="CAKOGP040001869">
    <property type="protein sequence ID" value="CAJ1954478.1"/>
    <property type="molecule type" value="Genomic_DNA"/>
</dbReference>
<gene>
    <name evidence="4" type="ORF">CYCCA115_LOCUS15071</name>
</gene>
<evidence type="ECO:0000256" key="2">
    <source>
        <dbReference type="SAM" id="MobiDB-lite"/>
    </source>
</evidence>
<protein>
    <recommendedName>
        <fullName evidence="3">DNA/pantothenate metabolism flavoprotein C-terminal domain-containing protein</fullName>
    </recommendedName>
</protein>
<reference evidence="4" key="1">
    <citation type="submission" date="2023-08" db="EMBL/GenBank/DDBJ databases">
        <authorList>
            <person name="Audoor S."/>
            <person name="Bilcke G."/>
        </authorList>
    </citation>
    <scope>NUCLEOTIDE SEQUENCE</scope>
</reference>
<dbReference type="Gene3D" id="3.40.50.10300">
    <property type="entry name" value="CoaB-like"/>
    <property type="match status" value="1"/>
</dbReference>
<dbReference type="AlphaFoldDB" id="A0AAD2FW14"/>
<dbReference type="GO" id="GO:0003824">
    <property type="term" value="F:catalytic activity"/>
    <property type="evidence" value="ECO:0007669"/>
    <property type="project" value="UniProtKB-ARBA"/>
</dbReference>
<dbReference type="PANTHER" id="PTHR12290">
    <property type="entry name" value="CORNICHON-RELATED"/>
    <property type="match status" value="1"/>
</dbReference>
<evidence type="ECO:0000313" key="4">
    <source>
        <dbReference type="EMBL" id="CAJ1954478.1"/>
    </source>
</evidence>